<dbReference type="Gene3D" id="1.20.1070.10">
    <property type="entry name" value="Rhodopsin 7-helix transmembrane proteins"/>
    <property type="match status" value="1"/>
</dbReference>
<feature type="domain" description="G-protein coupled receptors family 1 profile" evidence="7">
    <location>
        <begin position="58"/>
        <end position="324"/>
    </location>
</feature>
<dbReference type="InterPro" id="IPR017452">
    <property type="entry name" value="GPCR_Rhodpsn_7TM"/>
</dbReference>
<dbReference type="InterPro" id="IPR000276">
    <property type="entry name" value="GPCR_Rhodpsn"/>
</dbReference>
<feature type="transmembrane region" description="Helical" evidence="6">
    <location>
        <begin position="308"/>
        <end position="326"/>
    </location>
</feature>
<keyword evidence="3 6" id="KW-0812">Transmembrane</keyword>
<evidence type="ECO:0000256" key="4">
    <source>
        <dbReference type="ARBA" id="ARBA00022989"/>
    </source>
</evidence>
<dbReference type="PRINTS" id="PR00237">
    <property type="entry name" value="GPCRRHODOPSN"/>
</dbReference>
<evidence type="ECO:0000256" key="2">
    <source>
        <dbReference type="ARBA" id="ARBA00022475"/>
    </source>
</evidence>
<dbReference type="EMBL" id="AMQN01009500">
    <property type="status" value="NOT_ANNOTATED_CDS"/>
    <property type="molecule type" value="Genomic_DNA"/>
</dbReference>
<evidence type="ECO:0000256" key="6">
    <source>
        <dbReference type="SAM" id="Phobius"/>
    </source>
</evidence>
<organism evidence="8">
    <name type="scientific">Capitella teleta</name>
    <name type="common">Polychaete worm</name>
    <dbReference type="NCBI Taxonomy" id="283909"/>
    <lineage>
        <taxon>Eukaryota</taxon>
        <taxon>Metazoa</taxon>
        <taxon>Spiralia</taxon>
        <taxon>Lophotrochozoa</taxon>
        <taxon>Annelida</taxon>
        <taxon>Polychaeta</taxon>
        <taxon>Sedentaria</taxon>
        <taxon>Scolecida</taxon>
        <taxon>Capitellidae</taxon>
        <taxon>Capitella</taxon>
    </lineage>
</organism>
<dbReference type="OrthoDB" id="6281677at2759"/>
<keyword evidence="5 6" id="KW-0472">Membrane</keyword>
<dbReference type="CDD" id="cd00637">
    <property type="entry name" value="7tm_classA_rhodopsin-like"/>
    <property type="match status" value="1"/>
</dbReference>
<dbReference type="SUPFAM" id="SSF81321">
    <property type="entry name" value="Family A G protein-coupled receptor-like"/>
    <property type="match status" value="1"/>
</dbReference>
<feature type="transmembrane region" description="Helical" evidence="6">
    <location>
        <begin position="208"/>
        <end position="228"/>
    </location>
</feature>
<evidence type="ECO:0000256" key="3">
    <source>
        <dbReference type="ARBA" id="ARBA00022692"/>
    </source>
</evidence>
<dbReference type="AlphaFoldDB" id="R7U3J5"/>
<feature type="transmembrane region" description="Helical" evidence="6">
    <location>
        <begin position="264"/>
        <end position="288"/>
    </location>
</feature>
<evidence type="ECO:0000256" key="5">
    <source>
        <dbReference type="ARBA" id="ARBA00023136"/>
    </source>
</evidence>
<dbReference type="EnsemblMetazoa" id="CapteT194097">
    <property type="protein sequence ID" value="CapteP194097"/>
    <property type="gene ID" value="CapteG194097"/>
</dbReference>
<evidence type="ECO:0000313" key="9">
    <source>
        <dbReference type="EnsemblMetazoa" id="CapteP194097"/>
    </source>
</evidence>
<evidence type="ECO:0000259" key="7">
    <source>
        <dbReference type="PROSITE" id="PS50262"/>
    </source>
</evidence>
<sequence>MAHLPNDTAEGGQFTMLLLQDNSTQQSSNATPVDSVVHMDFADRFIAYTVLAGAGLCFNIISFAALCHMRGQKSVHHVFLQNLAVCDMLGTVLLWMYYNSPYIFPKFSVSRMEHCMFIALVLVAPFLLSLCSSCLALLMLAFNQYMAICNPLFAATRISRGTACCCIVACWILTVVLAVVPAFLMLALSSFEHCAHYAQQIAVKAVEVCTYVLTGLIILIIALYGRIYREVLDYRKRMPQLQLRSPRDTSHTGRRSETEHNFKAFITTFLLSGTLVIFWIPFMVIHFISAHIDYELIPDSVYYLKFYFVDFLPMLNFMTDPIIYGIRMREIRSGYKRLFAKLFPKAQFRNVHWSLFVCYILVKINVVFYTPISMQRVLVV</sequence>
<dbReference type="PROSITE" id="PS50262">
    <property type="entry name" value="G_PROTEIN_RECEP_F1_2"/>
    <property type="match status" value="1"/>
</dbReference>
<evidence type="ECO:0000256" key="1">
    <source>
        <dbReference type="ARBA" id="ARBA00004651"/>
    </source>
</evidence>
<dbReference type="Pfam" id="PF00001">
    <property type="entry name" value="7tm_1"/>
    <property type="match status" value="1"/>
</dbReference>
<dbReference type="STRING" id="283909.R7U3J5"/>
<dbReference type="EMBL" id="KB305580">
    <property type="protein sequence ID" value="ELU00905.1"/>
    <property type="molecule type" value="Genomic_DNA"/>
</dbReference>
<feature type="transmembrane region" description="Helical" evidence="6">
    <location>
        <begin position="351"/>
        <end position="372"/>
    </location>
</feature>
<evidence type="ECO:0000313" key="8">
    <source>
        <dbReference type="EMBL" id="ELU00905.1"/>
    </source>
</evidence>
<dbReference type="OMA" id="RASICVK"/>
<dbReference type="PANTHER" id="PTHR22750">
    <property type="entry name" value="G-PROTEIN COUPLED RECEPTOR"/>
    <property type="match status" value="1"/>
</dbReference>
<feature type="transmembrane region" description="Helical" evidence="6">
    <location>
        <begin position="163"/>
        <end position="188"/>
    </location>
</feature>
<name>R7U3J5_CAPTE</name>
<dbReference type="Proteomes" id="UP000014760">
    <property type="component" value="Unassembled WGS sequence"/>
</dbReference>
<accession>R7U3J5</accession>
<reference evidence="10" key="1">
    <citation type="submission" date="2012-12" db="EMBL/GenBank/DDBJ databases">
        <authorList>
            <person name="Hellsten U."/>
            <person name="Grimwood J."/>
            <person name="Chapman J.A."/>
            <person name="Shapiro H."/>
            <person name="Aerts A."/>
            <person name="Otillar R.P."/>
            <person name="Terry A.Y."/>
            <person name="Boore J.L."/>
            <person name="Simakov O."/>
            <person name="Marletaz F."/>
            <person name="Cho S.-J."/>
            <person name="Edsinger-Gonzales E."/>
            <person name="Havlak P."/>
            <person name="Kuo D.-H."/>
            <person name="Larsson T."/>
            <person name="Lv J."/>
            <person name="Arendt D."/>
            <person name="Savage R."/>
            <person name="Osoegawa K."/>
            <person name="de Jong P."/>
            <person name="Lindberg D.R."/>
            <person name="Seaver E.C."/>
            <person name="Weisblat D.A."/>
            <person name="Putnam N.H."/>
            <person name="Grigoriev I.V."/>
            <person name="Rokhsar D.S."/>
        </authorList>
    </citation>
    <scope>NUCLEOTIDE SEQUENCE</scope>
    <source>
        <strain evidence="10">I ESC-2004</strain>
    </source>
</reference>
<comment type="subcellular location">
    <subcellularLocation>
        <location evidence="1">Cell membrane</location>
        <topology evidence="1">Multi-pass membrane protein</topology>
    </subcellularLocation>
</comment>
<proteinExistence type="predicted"/>
<gene>
    <name evidence="8" type="ORF">CAPTEDRAFT_194097</name>
</gene>
<dbReference type="HOGENOM" id="CLU_728138_0_0_1"/>
<feature type="transmembrane region" description="Helical" evidence="6">
    <location>
        <begin position="78"/>
        <end position="98"/>
    </location>
</feature>
<reference evidence="8 10" key="2">
    <citation type="journal article" date="2013" name="Nature">
        <title>Insights into bilaterian evolution from three spiralian genomes.</title>
        <authorList>
            <person name="Simakov O."/>
            <person name="Marletaz F."/>
            <person name="Cho S.J."/>
            <person name="Edsinger-Gonzales E."/>
            <person name="Havlak P."/>
            <person name="Hellsten U."/>
            <person name="Kuo D.H."/>
            <person name="Larsson T."/>
            <person name="Lv J."/>
            <person name="Arendt D."/>
            <person name="Savage R."/>
            <person name="Osoegawa K."/>
            <person name="de Jong P."/>
            <person name="Grimwood J."/>
            <person name="Chapman J.A."/>
            <person name="Shapiro H."/>
            <person name="Aerts A."/>
            <person name="Otillar R.P."/>
            <person name="Terry A.Y."/>
            <person name="Boore J.L."/>
            <person name="Grigoriev I.V."/>
            <person name="Lindberg D.R."/>
            <person name="Seaver E.C."/>
            <person name="Weisblat D.A."/>
            <person name="Putnam N.H."/>
            <person name="Rokhsar D.S."/>
        </authorList>
    </citation>
    <scope>NUCLEOTIDE SEQUENCE</scope>
    <source>
        <strain evidence="8 10">I ESC-2004</strain>
    </source>
</reference>
<feature type="transmembrane region" description="Helical" evidence="6">
    <location>
        <begin position="45"/>
        <end position="66"/>
    </location>
</feature>
<dbReference type="GO" id="GO:0004930">
    <property type="term" value="F:G protein-coupled receptor activity"/>
    <property type="evidence" value="ECO:0007669"/>
    <property type="project" value="InterPro"/>
</dbReference>
<keyword evidence="4 6" id="KW-1133">Transmembrane helix</keyword>
<keyword evidence="2" id="KW-1003">Cell membrane</keyword>
<feature type="transmembrane region" description="Helical" evidence="6">
    <location>
        <begin position="118"/>
        <end position="142"/>
    </location>
</feature>
<reference evidence="9" key="3">
    <citation type="submission" date="2015-06" db="UniProtKB">
        <authorList>
            <consortium name="EnsemblMetazoa"/>
        </authorList>
    </citation>
    <scope>IDENTIFICATION</scope>
</reference>
<dbReference type="GO" id="GO:0005886">
    <property type="term" value="C:plasma membrane"/>
    <property type="evidence" value="ECO:0007669"/>
    <property type="project" value="UniProtKB-SubCell"/>
</dbReference>
<protein>
    <recommendedName>
        <fullName evidence="7">G-protein coupled receptors family 1 profile domain-containing protein</fullName>
    </recommendedName>
</protein>
<evidence type="ECO:0000313" key="10">
    <source>
        <dbReference type="Proteomes" id="UP000014760"/>
    </source>
</evidence>
<keyword evidence="10" id="KW-1185">Reference proteome</keyword>